<evidence type="ECO:0000256" key="2">
    <source>
        <dbReference type="ARBA" id="ARBA00012438"/>
    </source>
</evidence>
<evidence type="ECO:0000256" key="6">
    <source>
        <dbReference type="PROSITE-ProRule" id="PRU00169"/>
    </source>
</evidence>
<evidence type="ECO:0000256" key="4">
    <source>
        <dbReference type="ARBA" id="ARBA00022679"/>
    </source>
</evidence>
<dbReference type="RefSeq" id="WP_117317407.1">
    <property type="nucleotide sequence ID" value="NZ_CP031769.1"/>
</dbReference>
<dbReference type="SUPFAM" id="SSF52172">
    <property type="entry name" value="CheY-like"/>
    <property type="match status" value="1"/>
</dbReference>
<dbReference type="PROSITE" id="PS50112">
    <property type="entry name" value="PAS"/>
    <property type="match status" value="1"/>
</dbReference>
<dbReference type="PROSITE" id="PS50109">
    <property type="entry name" value="HIS_KIN"/>
    <property type="match status" value="1"/>
</dbReference>
<comment type="catalytic activity">
    <reaction evidence="1">
        <text>ATP + protein L-histidine = ADP + protein N-phospho-L-histidine.</text>
        <dbReference type="EC" id="2.7.13.3"/>
    </reaction>
</comment>
<dbReference type="InterPro" id="IPR013767">
    <property type="entry name" value="PAS_fold"/>
</dbReference>
<accession>A0A346NP54</accession>
<evidence type="ECO:0000256" key="5">
    <source>
        <dbReference type="ARBA" id="ARBA00022777"/>
    </source>
</evidence>
<keyword evidence="5 11" id="KW-0418">Kinase</keyword>
<dbReference type="EMBL" id="CP031769">
    <property type="protein sequence ID" value="AXR07311.1"/>
    <property type="molecule type" value="Genomic_DNA"/>
</dbReference>
<protein>
    <recommendedName>
        <fullName evidence="2">histidine kinase</fullName>
        <ecNumber evidence="2">2.7.13.3</ecNumber>
    </recommendedName>
</protein>
<dbReference type="AlphaFoldDB" id="A0A346NP54"/>
<keyword evidence="12" id="KW-1185">Reference proteome</keyword>
<proteinExistence type="predicted"/>
<dbReference type="InterPro" id="IPR036890">
    <property type="entry name" value="HATPase_C_sf"/>
</dbReference>
<dbReference type="SMART" id="SM00448">
    <property type="entry name" value="REC"/>
    <property type="match status" value="1"/>
</dbReference>
<keyword evidence="4" id="KW-0808">Transferase</keyword>
<evidence type="ECO:0000313" key="11">
    <source>
        <dbReference type="EMBL" id="AXR07311.1"/>
    </source>
</evidence>
<dbReference type="PROSITE" id="PS50113">
    <property type="entry name" value="PAC"/>
    <property type="match status" value="1"/>
</dbReference>
<dbReference type="SUPFAM" id="SSF55785">
    <property type="entry name" value="PYP-like sensor domain (PAS domain)"/>
    <property type="match status" value="1"/>
</dbReference>
<dbReference type="Gene3D" id="1.10.287.130">
    <property type="match status" value="1"/>
</dbReference>
<dbReference type="SMART" id="SM00387">
    <property type="entry name" value="HATPase_c"/>
    <property type="match status" value="1"/>
</dbReference>
<keyword evidence="3 6" id="KW-0597">Phosphoprotein</keyword>
<dbReference type="Pfam" id="PF00072">
    <property type="entry name" value="Response_reg"/>
    <property type="match status" value="1"/>
</dbReference>
<sequence length="651" mass="71330">MQSIDYYHRLISLLPGSALVLDLQGQVYALNHSANELLEQPSPLPFSLLDLIAPESVAAARAFLRRCAQSNQPVVGKIVLAARVPDATYVCHGALLEPRNEQSEPLIFLRLQPTRESNLKFQALQIKIEALNNEIIRRNKAEQALQSQTSYLQVILNSIEAGVIVTDGKGKITLFNPAAERLTGWDSTEALGQDVEKVFQIVDERSASPLNNPVTRAYLTQSIVSHTVNMALLHKDNGQSTIEFTSAPIADPSSVEGVVTVFHDVTKKYILEQELQQRAEKLALMDERKNQFLTMLAHELRAPIAPISFANQVLQTDTVDPALRIQSVQVIERQVSHLKRLIDDMLDVSRITSGKMNIVKQRIDLITVIKGVCQDLTSQCDAAGIACQCKLPTEPVWVDADADRLIQVLYNVIFNAIKFTPSGGKITLSATLLTSCVEVTIKDTGTGIEPAALGDLFEPFIQAEQQLDRSAGGLGLGLSLVKGIVELHHGTVQIHSDGIGYGTQITFRLPRENAHATVDQPIVQTNTVLSHRILLIEDDEDTAQMMTQLLQMKGHEVHYASSGPSGVALAKAIQPSFIFCDIGLPEMDGFEVVTTLRQYVDTAKIPIVALSGYGDTDFVNRAFAVGFNLHITKPASLHDLEQALRSLPANS</sequence>
<dbReference type="Gene3D" id="3.30.565.10">
    <property type="entry name" value="Histidine kinase-like ATPase, C-terminal domain"/>
    <property type="match status" value="1"/>
</dbReference>
<evidence type="ECO:0000259" key="9">
    <source>
        <dbReference type="PROSITE" id="PS50112"/>
    </source>
</evidence>
<dbReference type="OrthoDB" id="9808408at2"/>
<dbReference type="InterPro" id="IPR001789">
    <property type="entry name" value="Sig_transdc_resp-reg_receiver"/>
</dbReference>
<dbReference type="CDD" id="cd00082">
    <property type="entry name" value="HisKA"/>
    <property type="match status" value="1"/>
</dbReference>
<dbReference type="GO" id="GO:0005886">
    <property type="term" value="C:plasma membrane"/>
    <property type="evidence" value="ECO:0007669"/>
    <property type="project" value="UniProtKB-ARBA"/>
</dbReference>
<dbReference type="SUPFAM" id="SSF47384">
    <property type="entry name" value="Homodimeric domain of signal transducing histidine kinase"/>
    <property type="match status" value="1"/>
</dbReference>
<dbReference type="PANTHER" id="PTHR43547">
    <property type="entry name" value="TWO-COMPONENT HISTIDINE KINASE"/>
    <property type="match status" value="1"/>
</dbReference>
<organism evidence="11 12">
    <name type="scientific">Salinimonas sediminis</name>
    <dbReference type="NCBI Taxonomy" id="2303538"/>
    <lineage>
        <taxon>Bacteria</taxon>
        <taxon>Pseudomonadati</taxon>
        <taxon>Pseudomonadota</taxon>
        <taxon>Gammaproteobacteria</taxon>
        <taxon>Alteromonadales</taxon>
        <taxon>Alteromonadaceae</taxon>
        <taxon>Alteromonas/Salinimonas group</taxon>
        <taxon>Salinimonas</taxon>
    </lineage>
</organism>
<dbReference type="PANTHER" id="PTHR43547:SF2">
    <property type="entry name" value="HYBRID SIGNAL TRANSDUCTION HISTIDINE KINASE C"/>
    <property type="match status" value="1"/>
</dbReference>
<feature type="domain" description="PAS" evidence="9">
    <location>
        <begin position="148"/>
        <end position="221"/>
    </location>
</feature>
<evidence type="ECO:0000256" key="3">
    <source>
        <dbReference type="ARBA" id="ARBA00022553"/>
    </source>
</evidence>
<dbReference type="InterPro" id="IPR036097">
    <property type="entry name" value="HisK_dim/P_sf"/>
</dbReference>
<dbReference type="InterPro" id="IPR005467">
    <property type="entry name" value="His_kinase_dom"/>
</dbReference>
<dbReference type="GO" id="GO:0000155">
    <property type="term" value="F:phosphorelay sensor kinase activity"/>
    <property type="evidence" value="ECO:0007669"/>
    <property type="project" value="InterPro"/>
</dbReference>
<name>A0A346NP54_9ALTE</name>
<dbReference type="Pfam" id="PF02518">
    <property type="entry name" value="HATPase_c"/>
    <property type="match status" value="1"/>
</dbReference>
<dbReference type="PROSITE" id="PS50110">
    <property type="entry name" value="RESPONSE_REGULATORY"/>
    <property type="match status" value="1"/>
</dbReference>
<gene>
    <name evidence="11" type="ORF">D0Y50_13730</name>
</gene>
<dbReference type="SUPFAM" id="SSF55874">
    <property type="entry name" value="ATPase domain of HSP90 chaperone/DNA topoisomerase II/histidine kinase"/>
    <property type="match status" value="1"/>
</dbReference>
<dbReference type="InterPro" id="IPR004358">
    <property type="entry name" value="Sig_transdc_His_kin-like_C"/>
</dbReference>
<feature type="domain" description="Response regulatory" evidence="8">
    <location>
        <begin position="532"/>
        <end position="648"/>
    </location>
</feature>
<dbReference type="InterPro" id="IPR011006">
    <property type="entry name" value="CheY-like_superfamily"/>
</dbReference>
<dbReference type="InterPro" id="IPR000014">
    <property type="entry name" value="PAS"/>
</dbReference>
<dbReference type="InterPro" id="IPR003594">
    <property type="entry name" value="HATPase_dom"/>
</dbReference>
<feature type="domain" description="Histidine kinase" evidence="7">
    <location>
        <begin position="295"/>
        <end position="513"/>
    </location>
</feature>
<dbReference type="FunFam" id="3.30.565.10:FF:000006">
    <property type="entry name" value="Sensor histidine kinase WalK"/>
    <property type="match status" value="1"/>
</dbReference>
<dbReference type="EC" id="2.7.13.3" evidence="2"/>
<reference evidence="11 12" key="1">
    <citation type="submission" date="2018-08" db="EMBL/GenBank/DDBJ databases">
        <title>Salinimonas sediminis sp. nov., a piezophilic bacterium isolated from a deep-sea sediment sample from the New Britain Trench.</title>
        <authorList>
            <person name="Cao J."/>
        </authorList>
    </citation>
    <scope>NUCLEOTIDE SEQUENCE [LARGE SCALE GENOMIC DNA]</scope>
    <source>
        <strain evidence="11 12">N102</strain>
    </source>
</reference>
<feature type="domain" description="PAC" evidence="10">
    <location>
        <begin position="226"/>
        <end position="277"/>
    </location>
</feature>
<evidence type="ECO:0000313" key="12">
    <source>
        <dbReference type="Proteomes" id="UP000262073"/>
    </source>
</evidence>
<evidence type="ECO:0000259" key="7">
    <source>
        <dbReference type="PROSITE" id="PS50109"/>
    </source>
</evidence>
<dbReference type="GO" id="GO:0006355">
    <property type="term" value="P:regulation of DNA-templated transcription"/>
    <property type="evidence" value="ECO:0007669"/>
    <property type="project" value="InterPro"/>
</dbReference>
<dbReference type="Pfam" id="PF00989">
    <property type="entry name" value="PAS"/>
    <property type="match status" value="1"/>
</dbReference>
<dbReference type="InterPro" id="IPR035965">
    <property type="entry name" value="PAS-like_dom_sf"/>
</dbReference>
<evidence type="ECO:0000259" key="8">
    <source>
        <dbReference type="PROSITE" id="PS50110"/>
    </source>
</evidence>
<dbReference type="NCBIfam" id="TIGR00229">
    <property type="entry name" value="sensory_box"/>
    <property type="match status" value="1"/>
</dbReference>
<dbReference type="InterPro" id="IPR003661">
    <property type="entry name" value="HisK_dim/P_dom"/>
</dbReference>
<dbReference type="SMART" id="SM00091">
    <property type="entry name" value="PAS"/>
    <property type="match status" value="2"/>
</dbReference>
<dbReference type="Gene3D" id="3.40.50.2300">
    <property type="match status" value="1"/>
</dbReference>
<dbReference type="CDD" id="cd00130">
    <property type="entry name" value="PAS"/>
    <property type="match status" value="1"/>
</dbReference>
<feature type="modified residue" description="4-aspartylphosphate" evidence="6">
    <location>
        <position position="581"/>
    </location>
</feature>
<evidence type="ECO:0000259" key="10">
    <source>
        <dbReference type="PROSITE" id="PS50113"/>
    </source>
</evidence>
<dbReference type="InterPro" id="IPR000700">
    <property type="entry name" value="PAS-assoc_C"/>
</dbReference>
<evidence type="ECO:0000256" key="1">
    <source>
        <dbReference type="ARBA" id="ARBA00000085"/>
    </source>
</evidence>
<dbReference type="Gene3D" id="3.30.450.20">
    <property type="entry name" value="PAS domain"/>
    <property type="match status" value="1"/>
</dbReference>
<dbReference type="Pfam" id="PF00512">
    <property type="entry name" value="HisKA"/>
    <property type="match status" value="1"/>
</dbReference>
<dbReference type="Proteomes" id="UP000262073">
    <property type="component" value="Chromosome"/>
</dbReference>
<dbReference type="SMART" id="SM00388">
    <property type="entry name" value="HisKA"/>
    <property type="match status" value="1"/>
</dbReference>
<dbReference type="KEGG" id="salm:D0Y50_13730"/>
<dbReference type="PRINTS" id="PR00344">
    <property type="entry name" value="BCTRLSENSOR"/>
</dbReference>